<proteinExistence type="predicted"/>
<evidence type="ECO:0000313" key="2">
    <source>
        <dbReference type="EMBL" id="GFR25962.1"/>
    </source>
</evidence>
<feature type="compositionally biased region" description="Basic residues" evidence="1">
    <location>
        <begin position="18"/>
        <end position="27"/>
    </location>
</feature>
<organism evidence="2 3">
    <name type="scientific">Trichonephila clavata</name>
    <name type="common">Joro spider</name>
    <name type="synonym">Nephila clavata</name>
    <dbReference type="NCBI Taxonomy" id="2740835"/>
    <lineage>
        <taxon>Eukaryota</taxon>
        <taxon>Metazoa</taxon>
        <taxon>Ecdysozoa</taxon>
        <taxon>Arthropoda</taxon>
        <taxon>Chelicerata</taxon>
        <taxon>Arachnida</taxon>
        <taxon>Araneae</taxon>
        <taxon>Araneomorphae</taxon>
        <taxon>Entelegynae</taxon>
        <taxon>Araneoidea</taxon>
        <taxon>Nephilidae</taxon>
        <taxon>Trichonephila</taxon>
    </lineage>
</organism>
<reference evidence="2" key="1">
    <citation type="submission" date="2020-07" db="EMBL/GenBank/DDBJ databases">
        <title>Multicomponent nature underlies the extraordinary mechanical properties of spider dragline silk.</title>
        <authorList>
            <person name="Kono N."/>
            <person name="Nakamura H."/>
            <person name="Mori M."/>
            <person name="Yoshida Y."/>
            <person name="Ohtoshi R."/>
            <person name="Malay A.D."/>
            <person name="Moran D.A.P."/>
            <person name="Tomita M."/>
            <person name="Numata K."/>
            <person name="Arakawa K."/>
        </authorList>
    </citation>
    <scope>NUCLEOTIDE SEQUENCE</scope>
</reference>
<comment type="caution">
    <text evidence="2">The sequence shown here is derived from an EMBL/GenBank/DDBJ whole genome shotgun (WGS) entry which is preliminary data.</text>
</comment>
<accession>A0A8X6LZ28</accession>
<feature type="compositionally biased region" description="Polar residues" evidence="1">
    <location>
        <begin position="1"/>
        <end position="12"/>
    </location>
</feature>
<evidence type="ECO:0000313" key="3">
    <source>
        <dbReference type="Proteomes" id="UP000887116"/>
    </source>
</evidence>
<dbReference type="EMBL" id="BMAO01038611">
    <property type="protein sequence ID" value="GFR25962.1"/>
    <property type="molecule type" value="Genomic_DNA"/>
</dbReference>
<dbReference type="Proteomes" id="UP000887116">
    <property type="component" value="Unassembled WGS sequence"/>
</dbReference>
<protein>
    <submittedName>
        <fullName evidence="2">Uncharacterized protein</fullName>
    </submittedName>
</protein>
<dbReference type="AlphaFoldDB" id="A0A8X6LZ28"/>
<keyword evidence="3" id="KW-1185">Reference proteome</keyword>
<gene>
    <name evidence="2" type="ORF">TNCT_351071</name>
</gene>
<name>A0A8X6LZ28_TRICU</name>
<evidence type="ECO:0000256" key="1">
    <source>
        <dbReference type="SAM" id="MobiDB-lite"/>
    </source>
</evidence>
<feature type="region of interest" description="Disordered" evidence="1">
    <location>
        <begin position="1"/>
        <end position="27"/>
    </location>
</feature>
<sequence length="155" mass="17845">MHRASPPSNEWQVGQRRANQRARRPQKRRAAAAARCVRAENAVFGWRGVAASARRMIVHVEGAPTTPEDIWQNEPPEGKRQRDKILWRRQPKPVRIVVGCVRSSARGTHVWQRAEEGKMYSSAGSAATFVPQQRCRQKCQFIEPRRTRWRVAGER</sequence>